<evidence type="ECO:0000256" key="1">
    <source>
        <dbReference type="SAM" id="SignalP"/>
    </source>
</evidence>
<reference evidence="2" key="1">
    <citation type="journal article" date="2020" name="Fungal Divers.">
        <title>Resolving the Mortierellaceae phylogeny through synthesis of multi-gene phylogenetics and phylogenomics.</title>
        <authorList>
            <person name="Vandepol N."/>
            <person name="Liber J."/>
            <person name="Desiro A."/>
            <person name="Na H."/>
            <person name="Kennedy M."/>
            <person name="Barry K."/>
            <person name="Grigoriev I.V."/>
            <person name="Miller A.N."/>
            <person name="O'Donnell K."/>
            <person name="Stajich J.E."/>
            <person name="Bonito G."/>
        </authorList>
    </citation>
    <scope>NUCLEOTIDE SEQUENCE</scope>
    <source>
        <strain evidence="2">NRRL 28262</strain>
    </source>
</reference>
<accession>A0AAD4DN84</accession>
<sequence length="169" mass="18193">MRAITIITVLAGAALTTPALAAPVTLPSNNDTLTGDLEYPLTSRVVKVNRAEEQAFASKVNVALYSNSTLHRINGPLQSRSMISPSVSVTSGSRPVSKFSEEMSCDISGWANLYNVATHSKENFYTAKPDESRSMFFTNKASYNGGKGASDFAFYKSEGVRGGMSTKMF</sequence>
<evidence type="ECO:0000313" key="3">
    <source>
        <dbReference type="Proteomes" id="UP001194580"/>
    </source>
</evidence>
<gene>
    <name evidence="2" type="ORF">BGZ95_007232</name>
</gene>
<feature type="signal peptide" evidence="1">
    <location>
        <begin position="1"/>
        <end position="21"/>
    </location>
</feature>
<feature type="chain" id="PRO_5041993146" evidence="1">
    <location>
        <begin position="22"/>
        <end position="169"/>
    </location>
</feature>
<evidence type="ECO:0000313" key="2">
    <source>
        <dbReference type="EMBL" id="KAG0281032.1"/>
    </source>
</evidence>
<comment type="caution">
    <text evidence="2">The sequence shown here is derived from an EMBL/GenBank/DDBJ whole genome shotgun (WGS) entry which is preliminary data.</text>
</comment>
<organism evidence="2 3">
    <name type="scientific">Linnemannia exigua</name>
    <dbReference type="NCBI Taxonomy" id="604196"/>
    <lineage>
        <taxon>Eukaryota</taxon>
        <taxon>Fungi</taxon>
        <taxon>Fungi incertae sedis</taxon>
        <taxon>Mucoromycota</taxon>
        <taxon>Mortierellomycotina</taxon>
        <taxon>Mortierellomycetes</taxon>
        <taxon>Mortierellales</taxon>
        <taxon>Mortierellaceae</taxon>
        <taxon>Linnemannia</taxon>
    </lineage>
</organism>
<protein>
    <submittedName>
        <fullName evidence="2">Uncharacterized protein</fullName>
    </submittedName>
</protein>
<dbReference type="EMBL" id="JAAAIL010000035">
    <property type="protein sequence ID" value="KAG0281032.1"/>
    <property type="molecule type" value="Genomic_DNA"/>
</dbReference>
<proteinExistence type="predicted"/>
<name>A0AAD4DN84_9FUNG</name>
<keyword evidence="3" id="KW-1185">Reference proteome</keyword>
<dbReference type="Proteomes" id="UP001194580">
    <property type="component" value="Unassembled WGS sequence"/>
</dbReference>
<dbReference type="AlphaFoldDB" id="A0AAD4DN84"/>
<keyword evidence="1" id="KW-0732">Signal</keyword>